<dbReference type="RefSeq" id="WP_232012375.1">
    <property type="nucleotide sequence ID" value="NZ_LR134201.1"/>
</dbReference>
<dbReference type="AlphaFoldDB" id="A0A447V115"/>
<organism evidence="1 2">
    <name type="scientific">Cedecea lapagei</name>
    <dbReference type="NCBI Taxonomy" id="158823"/>
    <lineage>
        <taxon>Bacteria</taxon>
        <taxon>Pseudomonadati</taxon>
        <taxon>Pseudomonadota</taxon>
        <taxon>Gammaproteobacteria</taxon>
        <taxon>Enterobacterales</taxon>
        <taxon>Enterobacteriaceae</taxon>
        <taxon>Cedecea</taxon>
    </lineage>
</organism>
<keyword evidence="2" id="KW-1185">Reference proteome</keyword>
<evidence type="ECO:0000313" key="2">
    <source>
        <dbReference type="Proteomes" id="UP000274122"/>
    </source>
</evidence>
<evidence type="ECO:0000313" key="1">
    <source>
        <dbReference type="EMBL" id="VEB96818.1"/>
    </source>
</evidence>
<gene>
    <name evidence="1" type="ORF">NCTC11466_01836</name>
</gene>
<accession>A0A447V115</accession>
<evidence type="ECO:0008006" key="3">
    <source>
        <dbReference type="Google" id="ProtNLM"/>
    </source>
</evidence>
<dbReference type="EMBL" id="LR134201">
    <property type="protein sequence ID" value="VEB96818.1"/>
    <property type="molecule type" value="Genomic_DNA"/>
</dbReference>
<dbReference type="KEGG" id="clap:NCTC11466_01836"/>
<dbReference type="Proteomes" id="UP000274122">
    <property type="component" value="Chromosome"/>
</dbReference>
<sequence length="109" mass="11849">MGRMSSYGNPAADYVASRLTIDVIVNFDANCRLAETDDGYAVIRVSRRPVQGDHVLIEFCGKVGFARLMGPALITQDGEAIEGEALNDVNVQGVVTHWINRASDEPEIV</sequence>
<reference evidence="1 2" key="1">
    <citation type="submission" date="2018-12" db="EMBL/GenBank/DDBJ databases">
        <authorList>
            <consortium name="Pathogen Informatics"/>
        </authorList>
    </citation>
    <scope>NUCLEOTIDE SEQUENCE [LARGE SCALE GENOMIC DNA]</scope>
    <source>
        <strain evidence="1 2">NCTC11466</strain>
    </source>
</reference>
<protein>
    <recommendedName>
        <fullName evidence="3">DNA polymerase V subunit UmuD</fullName>
    </recommendedName>
</protein>
<proteinExistence type="predicted"/>
<name>A0A447V115_9ENTR</name>